<sequence length="215" mass="23588">MSLSAVLQTTLQSVLLNGSSNVIAQGITAYRHGAPLTLDYIQVARFMICTLITTPFMVLWQDQLEVTFPASSNEDGGRHPALVASRGDSVPNAANQKLARSVVQEDQPERRENQKASPKNNVRNTILKILIDQTVGAAWSSALFIVTISALNGQDARAVQQSLYKDFFPIITAGLKLWPMVSVISFTIVPPEKRVLTGSLFGMIWGIYLSLRTED</sequence>
<dbReference type="PANTHER" id="PTHR11266:SF80">
    <property type="entry name" value="PEROXISOMAL MEMBRANE PROTEIN 2"/>
    <property type="match status" value="1"/>
</dbReference>
<evidence type="ECO:0000256" key="7">
    <source>
        <dbReference type="SAM" id="MobiDB-lite"/>
    </source>
</evidence>
<keyword evidence="9" id="KW-1185">Reference proteome</keyword>
<evidence type="ECO:0000256" key="5">
    <source>
        <dbReference type="ARBA" id="ARBA00023136"/>
    </source>
</evidence>
<feature type="transmembrane region" description="Helical" evidence="6">
    <location>
        <begin position="167"/>
        <end position="189"/>
    </location>
</feature>
<reference evidence="8 9" key="1">
    <citation type="submission" date="2015-07" db="EMBL/GenBank/DDBJ databases">
        <title>Emmonsia species relationships and genome sequence.</title>
        <authorList>
            <person name="Cuomo C.A."/>
            <person name="Schwartz I.S."/>
            <person name="Kenyon C."/>
            <person name="de Hoog G.S."/>
            <person name="Govender N.P."/>
            <person name="Botha A."/>
            <person name="Moreno L."/>
            <person name="de Vries M."/>
            <person name="Munoz J.F."/>
            <person name="Stielow J.B."/>
        </authorList>
    </citation>
    <scope>NUCLEOTIDE SEQUENCE [LARGE SCALE GENOMIC DNA]</scope>
    <source>
        <strain evidence="8 9">CBS 136260</strain>
    </source>
</reference>
<comment type="similarity">
    <text evidence="2 6">Belongs to the peroxisomal membrane protein PXMP2/4 family.</text>
</comment>
<organism evidence="8 9">
    <name type="scientific">Emergomyces africanus</name>
    <dbReference type="NCBI Taxonomy" id="1955775"/>
    <lineage>
        <taxon>Eukaryota</taxon>
        <taxon>Fungi</taxon>
        <taxon>Dikarya</taxon>
        <taxon>Ascomycota</taxon>
        <taxon>Pezizomycotina</taxon>
        <taxon>Eurotiomycetes</taxon>
        <taxon>Eurotiomycetidae</taxon>
        <taxon>Onygenales</taxon>
        <taxon>Ajellomycetaceae</taxon>
        <taxon>Emergomyces</taxon>
    </lineage>
</organism>
<feature type="transmembrane region" description="Helical" evidence="6">
    <location>
        <begin position="195"/>
        <end position="211"/>
    </location>
</feature>
<dbReference type="OrthoDB" id="10267969at2759"/>
<evidence type="ECO:0000256" key="4">
    <source>
        <dbReference type="ARBA" id="ARBA00022989"/>
    </source>
</evidence>
<dbReference type="GO" id="GO:0005778">
    <property type="term" value="C:peroxisomal membrane"/>
    <property type="evidence" value="ECO:0007669"/>
    <property type="project" value="TreeGrafter"/>
</dbReference>
<feature type="region of interest" description="Disordered" evidence="7">
    <location>
        <begin position="99"/>
        <end position="118"/>
    </location>
</feature>
<dbReference type="PANTHER" id="PTHR11266">
    <property type="entry name" value="PEROXISOMAL MEMBRANE PROTEIN 2, PXMP2 MPV17"/>
    <property type="match status" value="1"/>
</dbReference>
<dbReference type="Proteomes" id="UP000091918">
    <property type="component" value="Unassembled WGS sequence"/>
</dbReference>
<comment type="caution">
    <text evidence="8">The sequence shown here is derived from an EMBL/GenBank/DDBJ whole genome shotgun (WGS) entry which is preliminary data.</text>
</comment>
<evidence type="ECO:0000256" key="2">
    <source>
        <dbReference type="ARBA" id="ARBA00006824"/>
    </source>
</evidence>
<dbReference type="STRING" id="1658172.A0A1B7P7J3"/>
<evidence type="ECO:0000256" key="1">
    <source>
        <dbReference type="ARBA" id="ARBA00004141"/>
    </source>
</evidence>
<dbReference type="InterPro" id="IPR007248">
    <property type="entry name" value="Mpv17_PMP22"/>
</dbReference>
<name>A0A1B7P7J3_9EURO</name>
<keyword evidence="5 6" id="KW-0472">Membrane</keyword>
<proteinExistence type="inferred from homology"/>
<evidence type="ECO:0000313" key="9">
    <source>
        <dbReference type="Proteomes" id="UP000091918"/>
    </source>
</evidence>
<comment type="subcellular location">
    <subcellularLocation>
        <location evidence="1">Membrane</location>
        <topology evidence="1">Multi-pass membrane protein</topology>
    </subcellularLocation>
</comment>
<keyword evidence="4 6" id="KW-1133">Transmembrane helix</keyword>
<dbReference type="Pfam" id="PF04117">
    <property type="entry name" value="Mpv17_PMP22"/>
    <property type="match status" value="1"/>
</dbReference>
<evidence type="ECO:0000313" key="8">
    <source>
        <dbReference type="EMBL" id="OAX84963.1"/>
    </source>
</evidence>
<keyword evidence="3 6" id="KW-0812">Transmembrane</keyword>
<accession>A0A1B7P7J3</accession>
<dbReference type="AlphaFoldDB" id="A0A1B7P7J3"/>
<evidence type="ECO:0008006" key="10">
    <source>
        <dbReference type="Google" id="ProtNLM"/>
    </source>
</evidence>
<gene>
    <name evidence="8" type="ORF">ACJ72_00665</name>
</gene>
<evidence type="ECO:0000256" key="6">
    <source>
        <dbReference type="RuleBase" id="RU363053"/>
    </source>
</evidence>
<protein>
    <recommendedName>
        <fullName evidence="10">Integral membrane protein, Mpv17/PMP22 family</fullName>
    </recommendedName>
</protein>
<dbReference type="EMBL" id="LGUA01000037">
    <property type="protein sequence ID" value="OAX84963.1"/>
    <property type="molecule type" value="Genomic_DNA"/>
</dbReference>
<evidence type="ECO:0000256" key="3">
    <source>
        <dbReference type="ARBA" id="ARBA00022692"/>
    </source>
</evidence>